<dbReference type="HOGENOM" id="CLU_163976_0_0_11"/>
<dbReference type="PATRIC" id="fig|710685.3.peg.3056"/>
<evidence type="ECO:0000313" key="1">
    <source>
        <dbReference type="EMBL" id="AEV73595.1"/>
    </source>
</evidence>
<dbReference type="AlphaFoldDB" id="G8RLG3"/>
<evidence type="ECO:0000313" key="2">
    <source>
        <dbReference type="Proteomes" id="UP000005442"/>
    </source>
</evidence>
<dbReference type="STRING" id="710685.MycrhN_3055"/>
<sequence>MPRFIIERNIPQAGDWSDEEADDVTAKSEEVLANLPDVQWQLSYVVDDKLYCVYDAPDAESVNEHARRGGFPADKVSEVRRIIDPTSGGR</sequence>
<dbReference type="Pfam" id="PF14026">
    <property type="entry name" value="SCO4226-like"/>
    <property type="match status" value="1"/>
</dbReference>
<dbReference type="InterPro" id="IPR042557">
    <property type="entry name" value="SCO4226"/>
</dbReference>
<keyword evidence="2" id="KW-1185">Reference proteome</keyword>
<name>G8RLG3_MYCRN</name>
<protein>
    <recommendedName>
        <fullName evidence="3">DUF4242 domain-containing protein</fullName>
    </recommendedName>
</protein>
<reference evidence="1 2" key="1">
    <citation type="submission" date="2011-12" db="EMBL/GenBank/DDBJ databases">
        <title>Complete sequence of Mycobacterium rhodesiae NBB3.</title>
        <authorList>
            <consortium name="US DOE Joint Genome Institute"/>
            <person name="Lucas S."/>
            <person name="Han J."/>
            <person name="Lapidus A."/>
            <person name="Cheng J.-F."/>
            <person name="Goodwin L."/>
            <person name="Pitluck S."/>
            <person name="Peters L."/>
            <person name="Mikhailova N."/>
            <person name="Gu W."/>
            <person name="Detter J.C."/>
            <person name="Han C."/>
            <person name="Tapia R."/>
            <person name="Land M."/>
            <person name="Hauser L."/>
            <person name="Kyrpides N."/>
            <person name="Ivanova N."/>
            <person name="Pagani I."/>
            <person name="Mattes T."/>
            <person name="Holmes A."/>
            <person name="Rutledge P."/>
            <person name="Paulsen I."/>
            <person name="Coleman N."/>
            <person name="Woyke T."/>
        </authorList>
    </citation>
    <scope>NUCLEOTIDE SEQUENCE [LARGE SCALE GENOMIC DNA]</scope>
    <source>
        <strain evidence="1 2">NBB3</strain>
    </source>
</reference>
<dbReference type="RefSeq" id="WP_014211368.1">
    <property type="nucleotide sequence ID" value="NC_016604.1"/>
</dbReference>
<accession>G8RLG3</accession>
<evidence type="ECO:0008006" key="3">
    <source>
        <dbReference type="Google" id="ProtNLM"/>
    </source>
</evidence>
<dbReference type="Proteomes" id="UP000005442">
    <property type="component" value="Chromosome"/>
</dbReference>
<dbReference type="KEGG" id="mrh:MycrhN_3055"/>
<dbReference type="Gene3D" id="3.30.70.3090">
    <property type="entry name" value="ORF SCO4226, nickel-binding ferredoxin-like monomer"/>
    <property type="match status" value="1"/>
</dbReference>
<dbReference type="eggNOG" id="ENOG5032RK9">
    <property type="taxonomic scope" value="Bacteria"/>
</dbReference>
<dbReference type="InterPro" id="IPR025336">
    <property type="entry name" value="SCO4226-like"/>
</dbReference>
<dbReference type="EMBL" id="CP003169">
    <property type="protein sequence ID" value="AEV73595.1"/>
    <property type="molecule type" value="Genomic_DNA"/>
</dbReference>
<dbReference type="OrthoDB" id="9800027at2"/>
<gene>
    <name evidence="1" type="ordered locus">MycrhN_3055</name>
</gene>
<proteinExistence type="predicted"/>
<organism evidence="1 2">
    <name type="scientific">Mycolicibacterium rhodesiae (strain NBB3)</name>
    <name type="common">Mycobacterium rhodesiae</name>
    <dbReference type="NCBI Taxonomy" id="710685"/>
    <lineage>
        <taxon>Bacteria</taxon>
        <taxon>Bacillati</taxon>
        <taxon>Actinomycetota</taxon>
        <taxon>Actinomycetes</taxon>
        <taxon>Mycobacteriales</taxon>
        <taxon>Mycobacteriaceae</taxon>
        <taxon>Mycolicibacterium</taxon>
    </lineage>
</organism>